<evidence type="ECO:0000313" key="13">
    <source>
        <dbReference type="EMBL" id="OGC40768.1"/>
    </source>
</evidence>
<comment type="function">
    <text evidence="2">Catalyzes the dismutation of two molecules of 6,7-dimethyl-8-ribityllumazine, resulting in the formation of riboflavin and 5-amino-6-(D-ribitylamino)uracil.</text>
</comment>
<evidence type="ECO:0000256" key="9">
    <source>
        <dbReference type="ARBA" id="ARBA00022737"/>
    </source>
</evidence>
<dbReference type="Gene3D" id="2.40.30.20">
    <property type="match status" value="2"/>
</dbReference>
<evidence type="ECO:0000313" key="14">
    <source>
        <dbReference type="Proteomes" id="UP000179242"/>
    </source>
</evidence>
<evidence type="ECO:0000256" key="3">
    <source>
        <dbReference type="ARBA" id="ARBA00004887"/>
    </source>
</evidence>
<feature type="repeat" description="Lumazine-binding" evidence="11">
    <location>
        <begin position="97"/>
        <end position="193"/>
    </location>
</feature>
<keyword evidence="9" id="KW-0677">Repeat</keyword>
<evidence type="ECO:0000256" key="4">
    <source>
        <dbReference type="ARBA" id="ARBA00011233"/>
    </source>
</evidence>
<dbReference type="Pfam" id="PF00677">
    <property type="entry name" value="Lum_binding"/>
    <property type="match status" value="2"/>
</dbReference>
<keyword evidence="7" id="KW-0686">Riboflavin biosynthesis</keyword>
<protein>
    <recommendedName>
        <fullName evidence="6 10">Riboflavin synthase</fullName>
        <ecNumber evidence="5 10">2.5.1.9</ecNumber>
    </recommendedName>
</protein>
<feature type="domain" description="Lumazine-binding" evidence="12">
    <location>
        <begin position="97"/>
        <end position="193"/>
    </location>
</feature>
<dbReference type="InterPro" id="IPR023366">
    <property type="entry name" value="ATP_synth_asu-like_sf"/>
</dbReference>
<evidence type="ECO:0000256" key="7">
    <source>
        <dbReference type="ARBA" id="ARBA00022619"/>
    </source>
</evidence>
<dbReference type="CDD" id="cd00402">
    <property type="entry name" value="Riboflavin_synthase_like"/>
    <property type="match status" value="1"/>
</dbReference>
<organism evidence="13 14">
    <name type="scientific">candidate division WOR-1 bacterium RIFOXYC2_FULL_46_14</name>
    <dbReference type="NCBI Taxonomy" id="1802587"/>
    <lineage>
        <taxon>Bacteria</taxon>
        <taxon>Bacillati</taxon>
        <taxon>Saganbacteria</taxon>
    </lineage>
</organism>
<evidence type="ECO:0000256" key="11">
    <source>
        <dbReference type="PROSITE-ProRule" id="PRU00524"/>
    </source>
</evidence>
<dbReference type="PANTHER" id="PTHR21098">
    <property type="entry name" value="RIBOFLAVIN SYNTHASE ALPHA CHAIN"/>
    <property type="match status" value="1"/>
</dbReference>
<dbReference type="NCBIfam" id="NF006767">
    <property type="entry name" value="PRK09289.1"/>
    <property type="match status" value="1"/>
</dbReference>
<feature type="repeat" description="Lumazine-binding" evidence="11">
    <location>
        <begin position="1"/>
        <end position="96"/>
    </location>
</feature>
<name>A0A1F4U734_UNCSA</name>
<dbReference type="GO" id="GO:0009231">
    <property type="term" value="P:riboflavin biosynthetic process"/>
    <property type="evidence" value="ECO:0007669"/>
    <property type="project" value="UniProtKB-KW"/>
</dbReference>
<evidence type="ECO:0000256" key="2">
    <source>
        <dbReference type="ARBA" id="ARBA00002803"/>
    </source>
</evidence>
<dbReference type="FunFam" id="2.40.30.20:FF:000003">
    <property type="entry name" value="Riboflavin synthase, alpha subunit"/>
    <property type="match status" value="1"/>
</dbReference>
<evidence type="ECO:0000256" key="8">
    <source>
        <dbReference type="ARBA" id="ARBA00022679"/>
    </source>
</evidence>
<evidence type="ECO:0000259" key="12">
    <source>
        <dbReference type="PROSITE" id="PS51177"/>
    </source>
</evidence>
<dbReference type="PIRSF" id="PIRSF000498">
    <property type="entry name" value="Riboflavin_syn_A"/>
    <property type="match status" value="1"/>
</dbReference>
<comment type="subunit">
    <text evidence="4">Homotrimer.</text>
</comment>
<proteinExistence type="predicted"/>
<dbReference type="FunFam" id="2.40.30.20:FF:000004">
    <property type="entry name" value="Riboflavin synthase, alpha subunit"/>
    <property type="match status" value="1"/>
</dbReference>
<dbReference type="PANTHER" id="PTHR21098:SF12">
    <property type="entry name" value="RIBOFLAVIN SYNTHASE"/>
    <property type="match status" value="1"/>
</dbReference>
<comment type="caution">
    <text evidence="13">The sequence shown here is derived from an EMBL/GenBank/DDBJ whole genome shotgun (WGS) entry which is preliminary data.</text>
</comment>
<gene>
    <name evidence="13" type="ORF">A2438_00515</name>
</gene>
<dbReference type="GO" id="GO:0004746">
    <property type="term" value="F:riboflavin synthase activity"/>
    <property type="evidence" value="ECO:0007669"/>
    <property type="project" value="UniProtKB-UniRule"/>
</dbReference>
<dbReference type="InterPro" id="IPR026017">
    <property type="entry name" value="Lumazine-bd_dom"/>
</dbReference>
<evidence type="ECO:0000256" key="6">
    <source>
        <dbReference type="ARBA" id="ARBA00013950"/>
    </source>
</evidence>
<comment type="pathway">
    <text evidence="3">Cofactor biosynthesis; riboflavin biosynthesis; riboflavin from 2-hydroxy-3-oxobutyl phosphate and 5-amino-6-(D-ribitylamino)uracil: step 2/2.</text>
</comment>
<keyword evidence="8" id="KW-0808">Transferase</keyword>
<evidence type="ECO:0000256" key="1">
    <source>
        <dbReference type="ARBA" id="ARBA00000968"/>
    </source>
</evidence>
<dbReference type="EC" id="2.5.1.9" evidence="5 10"/>
<dbReference type="EMBL" id="MEUJ01000002">
    <property type="protein sequence ID" value="OGC40768.1"/>
    <property type="molecule type" value="Genomic_DNA"/>
</dbReference>
<dbReference type="PROSITE" id="PS51177">
    <property type="entry name" value="LUMAZINE_BIND"/>
    <property type="match status" value="2"/>
</dbReference>
<sequence>MFTGIVEEIGTVSSVINNGQHKTFSVLAKKVLLDLKIGDSILVNGVCLTVTERGRNHFTVDAVPESLMLSNLSELRIGNRVNLERALPVMGRLGGHLVSGHIDVVGILKGKIDRGSHFEYEIEFPNEFNQYLVHKGSIAIDGVSLTVSHLDNNRFRVQVVPHTLKVTTLSAKNIGEKLNLEFDVLGKYVEGLLFNEKPVGVTEEMMQRVGFIPIGIVNN</sequence>
<accession>A0A1F4U734</accession>
<dbReference type="AlphaFoldDB" id="A0A1F4U734"/>
<reference evidence="13 14" key="1">
    <citation type="journal article" date="2016" name="Nat. Commun.">
        <title>Thousands of microbial genomes shed light on interconnected biogeochemical processes in an aquifer system.</title>
        <authorList>
            <person name="Anantharaman K."/>
            <person name="Brown C.T."/>
            <person name="Hug L.A."/>
            <person name="Sharon I."/>
            <person name="Castelle C.J."/>
            <person name="Probst A.J."/>
            <person name="Thomas B.C."/>
            <person name="Singh A."/>
            <person name="Wilkins M.J."/>
            <person name="Karaoz U."/>
            <person name="Brodie E.L."/>
            <person name="Williams K.H."/>
            <person name="Hubbard S.S."/>
            <person name="Banfield J.F."/>
        </authorList>
    </citation>
    <scope>NUCLEOTIDE SEQUENCE [LARGE SCALE GENOMIC DNA]</scope>
</reference>
<dbReference type="Proteomes" id="UP000179242">
    <property type="component" value="Unassembled WGS sequence"/>
</dbReference>
<evidence type="ECO:0000256" key="10">
    <source>
        <dbReference type="NCBIfam" id="TIGR00187"/>
    </source>
</evidence>
<feature type="domain" description="Lumazine-binding" evidence="12">
    <location>
        <begin position="1"/>
        <end position="96"/>
    </location>
</feature>
<comment type="catalytic activity">
    <reaction evidence="1">
        <text>2 6,7-dimethyl-8-(1-D-ribityl)lumazine + H(+) = 5-amino-6-(D-ribitylamino)uracil + riboflavin</text>
        <dbReference type="Rhea" id="RHEA:20772"/>
        <dbReference type="ChEBI" id="CHEBI:15378"/>
        <dbReference type="ChEBI" id="CHEBI:15934"/>
        <dbReference type="ChEBI" id="CHEBI:57986"/>
        <dbReference type="ChEBI" id="CHEBI:58201"/>
        <dbReference type="EC" id="2.5.1.9"/>
    </reaction>
</comment>
<dbReference type="InterPro" id="IPR017938">
    <property type="entry name" value="Riboflavin_synthase-like_b-brl"/>
</dbReference>
<dbReference type="SUPFAM" id="SSF63380">
    <property type="entry name" value="Riboflavin synthase domain-like"/>
    <property type="match status" value="2"/>
</dbReference>
<dbReference type="NCBIfam" id="NF009566">
    <property type="entry name" value="PRK13020.1"/>
    <property type="match status" value="1"/>
</dbReference>
<dbReference type="NCBIfam" id="TIGR00187">
    <property type="entry name" value="ribE"/>
    <property type="match status" value="1"/>
</dbReference>
<evidence type="ECO:0000256" key="5">
    <source>
        <dbReference type="ARBA" id="ARBA00012827"/>
    </source>
</evidence>
<dbReference type="InterPro" id="IPR001783">
    <property type="entry name" value="Lumazine-bd"/>
</dbReference>